<proteinExistence type="predicted"/>
<dbReference type="SUPFAM" id="SSF81321">
    <property type="entry name" value="Family A G protein-coupled receptor-like"/>
    <property type="match status" value="1"/>
</dbReference>
<keyword evidence="2 8" id="KW-0812">Transmembrane</keyword>
<feature type="transmembrane region" description="Helical" evidence="8">
    <location>
        <begin position="96"/>
        <end position="118"/>
    </location>
</feature>
<protein>
    <recommendedName>
        <fullName evidence="9">G-protein coupled receptors family 1 profile domain-containing protein</fullName>
    </recommendedName>
</protein>
<keyword evidence="4" id="KW-0297">G-protein coupled receptor</keyword>
<evidence type="ECO:0000256" key="2">
    <source>
        <dbReference type="ARBA" id="ARBA00022692"/>
    </source>
</evidence>
<dbReference type="Pfam" id="PF00001">
    <property type="entry name" value="7tm_1"/>
    <property type="match status" value="1"/>
</dbReference>
<evidence type="ECO:0000256" key="3">
    <source>
        <dbReference type="ARBA" id="ARBA00022989"/>
    </source>
</evidence>
<evidence type="ECO:0000256" key="5">
    <source>
        <dbReference type="ARBA" id="ARBA00023136"/>
    </source>
</evidence>
<evidence type="ECO:0000256" key="1">
    <source>
        <dbReference type="ARBA" id="ARBA00004141"/>
    </source>
</evidence>
<evidence type="ECO:0000259" key="9">
    <source>
        <dbReference type="PROSITE" id="PS50262"/>
    </source>
</evidence>
<feature type="transmembrane region" description="Helical" evidence="8">
    <location>
        <begin position="22"/>
        <end position="42"/>
    </location>
</feature>
<evidence type="ECO:0000313" key="11">
    <source>
        <dbReference type="Proteomes" id="UP000663864"/>
    </source>
</evidence>
<feature type="transmembrane region" description="Helical" evidence="8">
    <location>
        <begin position="179"/>
        <end position="201"/>
    </location>
</feature>
<evidence type="ECO:0000256" key="7">
    <source>
        <dbReference type="ARBA" id="ARBA00023224"/>
    </source>
</evidence>
<organism evidence="10 11">
    <name type="scientific">Rotaria sordida</name>
    <dbReference type="NCBI Taxonomy" id="392033"/>
    <lineage>
        <taxon>Eukaryota</taxon>
        <taxon>Metazoa</taxon>
        <taxon>Spiralia</taxon>
        <taxon>Gnathifera</taxon>
        <taxon>Rotifera</taxon>
        <taxon>Eurotatoria</taxon>
        <taxon>Bdelloidea</taxon>
        <taxon>Philodinida</taxon>
        <taxon>Philodinidae</taxon>
        <taxon>Rotaria</taxon>
    </lineage>
</organism>
<dbReference type="PANTHER" id="PTHR24243">
    <property type="entry name" value="G-PROTEIN COUPLED RECEPTOR"/>
    <property type="match status" value="1"/>
</dbReference>
<evidence type="ECO:0000256" key="4">
    <source>
        <dbReference type="ARBA" id="ARBA00023040"/>
    </source>
</evidence>
<keyword evidence="3 8" id="KW-1133">Transmembrane helix</keyword>
<feature type="domain" description="G-protein coupled receptors family 1 profile" evidence="9">
    <location>
        <begin position="34"/>
        <end position="289"/>
    </location>
</feature>
<feature type="transmembrane region" description="Helical" evidence="8">
    <location>
        <begin position="54"/>
        <end position="76"/>
    </location>
</feature>
<name>A0A815GV47_9BILA</name>
<evidence type="ECO:0000256" key="8">
    <source>
        <dbReference type="SAM" id="Phobius"/>
    </source>
</evidence>
<gene>
    <name evidence="10" type="ORF">ZHD862_LOCUS30169</name>
</gene>
<dbReference type="PANTHER" id="PTHR24243:SF230">
    <property type="entry name" value="G-PROTEIN COUPLED RECEPTORS FAMILY 1 PROFILE DOMAIN-CONTAINING PROTEIN"/>
    <property type="match status" value="1"/>
</dbReference>
<dbReference type="AlphaFoldDB" id="A0A815GV47"/>
<comment type="caution">
    <text evidence="10">The sequence shown here is derived from an EMBL/GenBank/DDBJ whole genome shotgun (WGS) entry which is preliminary data.</text>
</comment>
<feature type="transmembrane region" description="Helical" evidence="8">
    <location>
        <begin position="138"/>
        <end position="159"/>
    </location>
</feature>
<dbReference type="GO" id="GO:0005886">
    <property type="term" value="C:plasma membrane"/>
    <property type="evidence" value="ECO:0007669"/>
    <property type="project" value="TreeGrafter"/>
</dbReference>
<keyword evidence="7" id="KW-0807">Transducer</keyword>
<evidence type="ECO:0000313" key="10">
    <source>
        <dbReference type="EMBL" id="CAF1343436.1"/>
    </source>
</evidence>
<dbReference type="GO" id="GO:0004930">
    <property type="term" value="F:G protein-coupled receptor activity"/>
    <property type="evidence" value="ECO:0007669"/>
    <property type="project" value="UniProtKB-KW"/>
</dbReference>
<sequence>MNASSQSTIEYLNFIRYQLNRYIPITLLILGSIGNILNILVFTRPLIRTNPCSIYFVNGSIVNFISLYIGLITPFLGTYNLDPTQIFKNLCKIRYYLRFSTITLSTWFILLACIDRLFSTSNNVNIRSWSSVRLAKRIVIIAIIICCICPYTQVFYCYTISQGTLCTLENQTCKLLNDIILLICNSGFPPILMILISILTIRNVKYLNHTVDGSHRRRRRRRDVQLIRLLLIQVFSFILYGIPITAQKIYSCSTIFMIKSPLTIAIDNLINQVSTEISYINNSTIFYTYSLTSKKYRKEVFRILSSLFTRCQNIKIHPIQSIDSARINQNKIIKNIPNESYELNIRNRIEIL</sequence>
<dbReference type="PROSITE" id="PS50262">
    <property type="entry name" value="G_PROTEIN_RECEP_F1_2"/>
    <property type="match status" value="1"/>
</dbReference>
<evidence type="ECO:0000256" key="6">
    <source>
        <dbReference type="ARBA" id="ARBA00023170"/>
    </source>
</evidence>
<comment type="subcellular location">
    <subcellularLocation>
        <location evidence="1">Membrane</location>
        <topology evidence="1">Multi-pass membrane protein</topology>
    </subcellularLocation>
</comment>
<keyword evidence="6" id="KW-0675">Receptor</keyword>
<dbReference type="InterPro" id="IPR017452">
    <property type="entry name" value="GPCR_Rhodpsn_7TM"/>
</dbReference>
<reference evidence="10" key="1">
    <citation type="submission" date="2021-02" db="EMBL/GenBank/DDBJ databases">
        <authorList>
            <person name="Nowell W R."/>
        </authorList>
    </citation>
    <scope>NUCLEOTIDE SEQUENCE</scope>
</reference>
<dbReference type="InterPro" id="IPR000276">
    <property type="entry name" value="GPCR_Rhodpsn"/>
</dbReference>
<feature type="transmembrane region" description="Helical" evidence="8">
    <location>
        <begin position="226"/>
        <end position="246"/>
    </location>
</feature>
<accession>A0A815GV47</accession>
<dbReference type="Gene3D" id="1.20.1070.10">
    <property type="entry name" value="Rhodopsin 7-helix transmembrane proteins"/>
    <property type="match status" value="1"/>
</dbReference>
<dbReference type="EMBL" id="CAJNOT010002786">
    <property type="protein sequence ID" value="CAF1343436.1"/>
    <property type="molecule type" value="Genomic_DNA"/>
</dbReference>
<dbReference type="Proteomes" id="UP000663864">
    <property type="component" value="Unassembled WGS sequence"/>
</dbReference>
<keyword evidence="5 8" id="KW-0472">Membrane</keyword>